<name>A0A5P2HCF1_9BURK</name>
<evidence type="ECO:0000259" key="4">
    <source>
        <dbReference type="PROSITE" id="PS50977"/>
    </source>
</evidence>
<dbReference type="RefSeq" id="WP_150374812.1">
    <property type="nucleotide sequence ID" value="NZ_CP044067.1"/>
</dbReference>
<dbReference type="InterPro" id="IPR041474">
    <property type="entry name" value="NicS_C"/>
</dbReference>
<dbReference type="InterPro" id="IPR050109">
    <property type="entry name" value="HTH-type_TetR-like_transc_reg"/>
</dbReference>
<evidence type="ECO:0000256" key="1">
    <source>
        <dbReference type="ARBA" id="ARBA00023125"/>
    </source>
</evidence>
<dbReference type="Gene3D" id="1.10.357.10">
    <property type="entry name" value="Tetracycline Repressor, domain 2"/>
    <property type="match status" value="1"/>
</dbReference>
<evidence type="ECO:0000313" key="6">
    <source>
        <dbReference type="Proteomes" id="UP000322822"/>
    </source>
</evidence>
<evidence type="ECO:0000313" key="5">
    <source>
        <dbReference type="EMBL" id="QET04750.1"/>
    </source>
</evidence>
<dbReference type="SUPFAM" id="SSF46689">
    <property type="entry name" value="Homeodomain-like"/>
    <property type="match status" value="1"/>
</dbReference>
<dbReference type="PRINTS" id="PR00455">
    <property type="entry name" value="HTHTETR"/>
</dbReference>
<protein>
    <submittedName>
        <fullName evidence="5">TetR/AcrR family transcriptional regulator</fullName>
    </submittedName>
</protein>
<dbReference type="Pfam" id="PF17938">
    <property type="entry name" value="TetR_C_29"/>
    <property type="match status" value="1"/>
</dbReference>
<dbReference type="InterPro" id="IPR036271">
    <property type="entry name" value="Tet_transcr_reg_TetR-rel_C_sf"/>
</dbReference>
<proteinExistence type="predicted"/>
<dbReference type="AlphaFoldDB" id="A0A5P2HCF1"/>
<dbReference type="OrthoDB" id="2356263at2"/>
<dbReference type="InterPro" id="IPR001647">
    <property type="entry name" value="HTH_TetR"/>
</dbReference>
<dbReference type="InterPro" id="IPR009057">
    <property type="entry name" value="Homeodomain-like_sf"/>
</dbReference>
<feature type="domain" description="HTH tetR-type" evidence="4">
    <location>
        <begin position="28"/>
        <end position="88"/>
    </location>
</feature>
<dbReference type="PROSITE" id="PS50977">
    <property type="entry name" value="HTH_TETR_2"/>
    <property type="match status" value="1"/>
</dbReference>
<feature type="DNA-binding region" description="H-T-H motif" evidence="2">
    <location>
        <begin position="51"/>
        <end position="70"/>
    </location>
</feature>
<dbReference type="SUPFAM" id="SSF48498">
    <property type="entry name" value="Tetracyclin repressor-like, C-terminal domain"/>
    <property type="match status" value="1"/>
</dbReference>
<dbReference type="PANTHER" id="PTHR30328:SF54">
    <property type="entry name" value="HTH-TYPE TRANSCRIPTIONAL REPRESSOR SCO4008"/>
    <property type="match status" value="1"/>
</dbReference>
<evidence type="ECO:0000256" key="3">
    <source>
        <dbReference type="SAM" id="MobiDB-lite"/>
    </source>
</evidence>
<dbReference type="EMBL" id="CP044067">
    <property type="protein sequence ID" value="QET04750.1"/>
    <property type="molecule type" value="Genomic_DNA"/>
</dbReference>
<gene>
    <name evidence="5" type="ORF">FOB72_21900</name>
</gene>
<dbReference type="Pfam" id="PF00440">
    <property type="entry name" value="TetR_N"/>
    <property type="match status" value="1"/>
</dbReference>
<reference evidence="5 6" key="1">
    <citation type="submission" date="2019-09" db="EMBL/GenBank/DDBJ databases">
        <title>FDA dAtabase for Regulatory Grade micrObial Sequences (FDA-ARGOS): Supporting development and validation of Infectious Disease Dx tests.</title>
        <authorList>
            <person name="Sciortino C."/>
            <person name="Tallon L."/>
            <person name="Sadzewicz L."/>
            <person name="Vavikolanu K."/>
            <person name="Mehta A."/>
            <person name="Aluvathingal J."/>
            <person name="Nadendla S."/>
            <person name="Nandy P."/>
            <person name="Geyer C."/>
            <person name="Yan Y."/>
            <person name="Sichtig H."/>
        </authorList>
    </citation>
    <scope>NUCLEOTIDE SEQUENCE [LARGE SCALE GENOMIC DNA]</scope>
    <source>
        <strain evidence="5 6">FDAARGOS_664</strain>
    </source>
</reference>
<organism evidence="5 6">
    <name type="scientific">Cupriavidus pauculus</name>
    <dbReference type="NCBI Taxonomy" id="82633"/>
    <lineage>
        <taxon>Bacteria</taxon>
        <taxon>Pseudomonadati</taxon>
        <taxon>Pseudomonadota</taxon>
        <taxon>Betaproteobacteria</taxon>
        <taxon>Burkholderiales</taxon>
        <taxon>Burkholderiaceae</taxon>
        <taxon>Cupriavidus</taxon>
    </lineage>
</organism>
<dbReference type="GO" id="GO:0003677">
    <property type="term" value="F:DNA binding"/>
    <property type="evidence" value="ECO:0007669"/>
    <property type="project" value="UniProtKB-UniRule"/>
</dbReference>
<keyword evidence="1 2" id="KW-0238">DNA-binding</keyword>
<dbReference type="PANTHER" id="PTHR30328">
    <property type="entry name" value="TRANSCRIPTIONAL REPRESSOR"/>
    <property type="match status" value="1"/>
</dbReference>
<accession>A0A5P2HCF1</accession>
<evidence type="ECO:0000256" key="2">
    <source>
        <dbReference type="PROSITE-ProRule" id="PRU00335"/>
    </source>
</evidence>
<dbReference type="Proteomes" id="UP000322822">
    <property type="component" value="Chromosome 2"/>
</dbReference>
<feature type="region of interest" description="Disordered" evidence="3">
    <location>
        <begin position="1"/>
        <end position="27"/>
    </location>
</feature>
<sequence>MPKDIKQASVLPPARPPARPGTRARQAQDTRAKILKAAIKVFAQRGYDGGRIEAISTLANTYDRMIYYYFGSKEKLFIEVLETIYLQLNEAEQKLELDPDNPVRALTQLVDFVWQYYLEHPEFVAILNSENLNRARHARKSERLSEISGYALSVLDGILTRGMAAGTFQPGLTARDVYLIIASLGYFYNSNHHTLSAFLGEPIMGAEAVAHWRDVIQRTVLNAVCHRADVQPFEAPPAVRRPPGRPRRAQP</sequence>